<dbReference type="OrthoDB" id="9795612at2"/>
<feature type="domain" description="Type II secretion system protein GspG C-terminal" evidence="12">
    <location>
        <begin position="47"/>
        <end position="153"/>
    </location>
</feature>
<dbReference type="InterPro" id="IPR013545">
    <property type="entry name" value="T2SS_protein-GspG_C"/>
</dbReference>
<comment type="subcellular location">
    <subcellularLocation>
        <location evidence="1">Cell inner membrane</location>
        <topology evidence="1">Single-pass membrane protein</topology>
    </subcellularLocation>
</comment>
<feature type="transmembrane region" description="Helical" evidence="11">
    <location>
        <begin position="24"/>
        <end position="45"/>
    </location>
</feature>
<evidence type="ECO:0000256" key="5">
    <source>
        <dbReference type="ARBA" id="ARBA00022481"/>
    </source>
</evidence>
<organism evidence="13 14">
    <name type="scientific">Bradyrhizobium betae</name>
    <dbReference type="NCBI Taxonomy" id="244734"/>
    <lineage>
        <taxon>Bacteria</taxon>
        <taxon>Pseudomonadati</taxon>
        <taxon>Pseudomonadota</taxon>
        <taxon>Alphaproteobacteria</taxon>
        <taxon>Hyphomicrobiales</taxon>
        <taxon>Nitrobacteraceae</taxon>
        <taxon>Bradyrhizobium</taxon>
    </lineage>
</organism>
<evidence type="ECO:0000256" key="3">
    <source>
        <dbReference type="ARBA" id="ARBA00020042"/>
    </source>
</evidence>
<evidence type="ECO:0000256" key="6">
    <source>
        <dbReference type="ARBA" id="ARBA00022519"/>
    </source>
</evidence>
<evidence type="ECO:0000256" key="11">
    <source>
        <dbReference type="SAM" id="Phobius"/>
    </source>
</evidence>
<comment type="caution">
    <text evidence="13">The sequence shown here is derived from an EMBL/GenBank/DDBJ whole genome shotgun (WGS) entry which is preliminary data.</text>
</comment>
<dbReference type="GO" id="GO:0015628">
    <property type="term" value="P:protein secretion by the type II secretion system"/>
    <property type="evidence" value="ECO:0007669"/>
    <property type="project" value="InterPro"/>
</dbReference>
<dbReference type="Gene3D" id="3.30.700.10">
    <property type="entry name" value="Glycoprotein, Type 4 Pilin"/>
    <property type="match status" value="1"/>
</dbReference>
<dbReference type="GO" id="GO:0015627">
    <property type="term" value="C:type II protein secretion system complex"/>
    <property type="evidence" value="ECO:0007669"/>
    <property type="project" value="InterPro"/>
</dbReference>
<evidence type="ECO:0000313" key="14">
    <source>
        <dbReference type="Proteomes" id="UP000290819"/>
    </source>
</evidence>
<dbReference type="PRINTS" id="PR00813">
    <property type="entry name" value="BCTERIALGSPG"/>
</dbReference>
<keyword evidence="6" id="KW-0997">Cell inner membrane</keyword>
<evidence type="ECO:0000256" key="9">
    <source>
        <dbReference type="ARBA" id="ARBA00023136"/>
    </source>
</evidence>
<evidence type="ECO:0000313" key="13">
    <source>
        <dbReference type="EMBL" id="RXT36447.1"/>
    </source>
</evidence>
<comment type="similarity">
    <text evidence="2">Belongs to the GSP G family.</text>
</comment>
<evidence type="ECO:0000256" key="1">
    <source>
        <dbReference type="ARBA" id="ARBA00004377"/>
    </source>
</evidence>
<dbReference type="InterPro" id="IPR010054">
    <property type="entry name" value="Type2_sec_GspG"/>
</dbReference>
<evidence type="ECO:0000256" key="4">
    <source>
        <dbReference type="ARBA" id="ARBA00022475"/>
    </source>
</evidence>
<reference evidence="13 14" key="1">
    <citation type="submission" date="2017-03" db="EMBL/GenBank/DDBJ databases">
        <authorList>
            <person name="Safronova V.I."/>
            <person name="Sazanova A.L."/>
            <person name="Chirak E.R."/>
        </authorList>
    </citation>
    <scope>NUCLEOTIDE SEQUENCE [LARGE SCALE GENOMIC DNA]</scope>
    <source>
        <strain evidence="13 14">Opo-243</strain>
    </source>
</reference>
<feature type="region of interest" description="Disordered" evidence="10">
    <location>
        <begin position="132"/>
        <end position="156"/>
    </location>
</feature>
<evidence type="ECO:0000256" key="2">
    <source>
        <dbReference type="ARBA" id="ARBA00009984"/>
    </source>
</evidence>
<dbReference type="InterPro" id="IPR012902">
    <property type="entry name" value="N_methyl_site"/>
</dbReference>
<dbReference type="NCBIfam" id="TIGR01710">
    <property type="entry name" value="typeII_sec_gspG"/>
    <property type="match status" value="1"/>
</dbReference>
<keyword evidence="9 11" id="KW-0472">Membrane</keyword>
<feature type="compositionally biased region" description="Low complexity" evidence="10">
    <location>
        <begin position="147"/>
        <end position="156"/>
    </location>
</feature>
<sequence length="156" mass="16844">MVGCSEKVPRSRPKHRRRRQGEDGFTLVEMLVVITIIGMIMALVGPRVLNYLSESRVKAAKIQIQSFSSALDLFYLDAGRFPTGSEGLAALARPVSGVVSWNGPYLKGGSVPNDPWGNPYVYKQPAERAPYEIRSLGSDGQEGGTGTSTDLSSGQN</sequence>
<name>A0A4Q1UQ15_9BRAD</name>
<gene>
    <name evidence="13" type="ORF">B5V03_32820</name>
</gene>
<keyword evidence="14" id="KW-1185">Reference proteome</keyword>
<keyword evidence="5" id="KW-0488">Methylation</keyword>
<protein>
    <recommendedName>
        <fullName evidence="3">Type II secretion system core protein G</fullName>
    </recommendedName>
</protein>
<proteinExistence type="inferred from homology"/>
<dbReference type="AlphaFoldDB" id="A0A4Q1UQ15"/>
<dbReference type="Pfam" id="PF08334">
    <property type="entry name" value="T2SSG"/>
    <property type="match status" value="1"/>
</dbReference>
<evidence type="ECO:0000259" key="12">
    <source>
        <dbReference type="Pfam" id="PF08334"/>
    </source>
</evidence>
<keyword evidence="4" id="KW-1003">Cell membrane</keyword>
<dbReference type="PANTHER" id="PTHR30093:SF45">
    <property type="entry name" value="TYPE II SECRETION SYSTEM CORE PROTEIN G"/>
    <property type="match status" value="1"/>
</dbReference>
<dbReference type="GO" id="GO:0005886">
    <property type="term" value="C:plasma membrane"/>
    <property type="evidence" value="ECO:0007669"/>
    <property type="project" value="UniProtKB-SubCell"/>
</dbReference>
<dbReference type="Proteomes" id="UP000290819">
    <property type="component" value="Unassembled WGS sequence"/>
</dbReference>
<keyword evidence="7 11" id="KW-0812">Transmembrane</keyword>
<dbReference type="InterPro" id="IPR045584">
    <property type="entry name" value="Pilin-like"/>
</dbReference>
<dbReference type="Pfam" id="PF07963">
    <property type="entry name" value="N_methyl"/>
    <property type="match status" value="1"/>
</dbReference>
<accession>A0A4Q1UQ15</accession>
<evidence type="ECO:0000256" key="7">
    <source>
        <dbReference type="ARBA" id="ARBA00022692"/>
    </source>
</evidence>
<keyword evidence="8 11" id="KW-1133">Transmembrane helix</keyword>
<dbReference type="SUPFAM" id="SSF54523">
    <property type="entry name" value="Pili subunits"/>
    <property type="match status" value="1"/>
</dbReference>
<evidence type="ECO:0000256" key="8">
    <source>
        <dbReference type="ARBA" id="ARBA00022989"/>
    </source>
</evidence>
<dbReference type="PANTHER" id="PTHR30093">
    <property type="entry name" value="GENERAL SECRETION PATHWAY PROTEIN G"/>
    <property type="match status" value="1"/>
</dbReference>
<dbReference type="NCBIfam" id="TIGR02532">
    <property type="entry name" value="IV_pilin_GFxxxE"/>
    <property type="match status" value="1"/>
</dbReference>
<dbReference type="RefSeq" id="WP_129274589.1">
    <property type="nucleotide sequence ID" value="NZ_MZXW01000050.1"/>
</dbReference>
<evidence type="ECO:0000256" key="10">
    <source>
        <dbReference type="SAM" id="MobiDB-lite"/>
    </source>
</evidence>
<dbReference type="EMBL" id="MZXW01000050">
    <property type="protein sequence ID" value="RXT36447.1"/>
    <property type="molecule type" value="Genomic_DNA"/>
</dbReference>
<dbReference type="InterPro" id="IPR000983">
    <property type="entry name" value="Bac_GSPG_pilin"/>
</dbReference>